<reference evidence="1 2" key="1">
    <citation type="submission" date="2019-04" db="EMBL/GenBank/DDBJ databases">
        <title>An improved genome assembly and genetic linkage map for asparagus bean, Vigna unguiculata ssp. sesquipedialis.</title>
        <authorList>
            <person name="Xia Q."/>
            <person name="Zhang R."/>
            <person name="Dong Y."/>
        </authorList>
    </citation>
    <scope>NUCLEOTIDE SEQUENCE [LARGE SCALE GENOMIC DNA]</scope>
    <source>
        <tissue evidence="1">Leaf</tissue>
    </source>
</reference>
<proteinExistence type="predicted"/>
<name>A0A4D6LF12_VIGUN</name>
<protein>
    <submittedName>
        <fullName evidence="1">Uncharacterized protein</fullName>
    </submittedName>
</protein>
<evidence type="ECO:0000313" key="1">
    <source>
        <dbReference type="EMBL" id="QCD87090.1"/>
    </source>
</evidence>
<dbReference type="Proteomes" id="UP000501690">
    <property type="component" value="Linkage Group LG3"/>
</dbReference>
<sequence length="119" mass="13320">MKSLSTTLAAIRAPTGVATLFIVERYVKSTNIVTLFFFAGFGCERRWKNVVVVQGTPKTCGRFKKYKCGYGLRVLVVDIVGIGCYFSNDSWTSNHKRIVLESGKTNEIHDLHTSNRGNK</sequence>
<keyword evidence="2" id="KW-1185">Reference proteome</keyword>
<dbReference type="EMBL" id="CP039347">
    <property type="protein sequence ID" value="QCD87090.1"/>
    <property type="molecule type" value="Genomic_DNA"/>
</dbReference>
<dbReference type="AlphaFoldDB" id="A0A4D6LF12"/>
<accession>A0A4D6LF12</accession>
<gene>
    <name evidence="1" type="ORF">DEO72_LG3g1621</name>
</gene>
<organism evidence="1 2">
    <name type="scientific">Vigna unguiculata</name>
    <name type="common">Cowpea</name>
    <dbReference type="NCBI Taxonomy" id="3917"/>
    <lineage>
        <taxon>Eukaryota</taxon>
        <taxon>Viridiplantae</taxon>
        <taxon>Streptophyta</taxon>
        <taxon>Embryophyta</taxon>
        <taxon>Tracheophyta</taxon>
        <taxon>Spermatophyta</taxon>
        <taxon>Magnoliopsida</taxon>
        <taxon>eudicotyledons</taxon>
        <taxon>Gunneridae</taxon>
        <taxon>Pentapetalae</taxon>
        <taxon>rosids</taxon>
        <taxon>fabids</taxon>
        <taxon>Fabales</taxon>
        <taxon>Fabaceae</taxon>
        <taxon>Papilionoideae</taxon>
        <taxon>50 kb inversion clade</taxon>
        <taxon>NPAAA clade</taxon>
        <taxon>indigoferoid/millettioid clade</taxon>
        <taxon>Phaseoleae</taxon>
        <taxon>Vigna</taxon>
    </lineage>
</organism>
<evidence type="ECO:0000313" key="2">
    <source>
        <dbReference type="Proteomes" id="UP000501690"/>
    </source>
</evidence>